<keyword evidence="1" id="KW-0472">Membrane</keyword>
<feature type="transmembrane region" description="Helical" evidence="1">
    <location>
        <begin position="369"/>
        <end position="390"/>
    </location>
</feature>
<name>A0ABT3FVD6_9BACT</name>
<evidence type="ECO:0000256" key="1">
    <source>
        <dbReference type="SAM" id="Phobius"/>
    </source>
</evidence>
<dbReference type="SUPFAM" id="SSF102405">
    <property type="entry name" value="MCP/YpsA-like"/>
    <property type="match status" value="1"/>
</dbReference>
<keyword evidence="1" id="KW-1133">Transmembrane helix</keyword>
<keyword evidence="3" id="KW-1185">Reference proteome</keyword>
<evidence type="ECO:0008006" key="4">
    <source>
        <dbReference type="Google" id="ProtNLM"/>
    </source>
</evidence>
<sequence>MEDRGSQMAGDGVPAFRRVWIVGFAGHRRLVEPAAVKAAIVTALREFRDGVEGELTGRASAAAGADLLFLEACRELGLAYSVVLPFPEERFQEDFDDDAEWARARTLIDGAANVEIVPGNEVAPEAYHLAAREILDVCDAMLFLWDGQPARGIGGTAESVGEVRERGLPHRIIEAETARMGPLVSQVPLPWRDDVIARLPAVPGVDRLFTELDRRAVRGAPRSRWFAAGSISLNQCATVIAGVLAVFGPGADLAAVVKFGIVVLAACLPWVGARLRINNQWVDDRLRAEMLRSLSASHAFAPPLRPFAAELLHDDAAFLRSAAWQMIGQRRPWQEERDRYLRQRLDGQIGYLASKGEHAAQRLKVFQTAFRIASSGAMLFGAVAIFKGVFKWQVPPFADRVLLSFLPVVLPAIAAWCLAMIPLFEHKRRANLYRQIVGRLKEKRAELAEAKCFTTAAQVVAASERLLLTELWEWAGTRGRK</sequence>
<evidence type="ECO:0000313" key="3">
    <source>
        <dbReference type="Proteomes" id="UP001207930"/>
    </source>
</evidence>
<dbReference type="Proteomes" id="UP001207930">
    <property type="component" value="Unassembled WGS sequence"/>
</dbReference>
<feature type="transmembrane region" description="Helical" evidence="1">
    <location>
        <begin position="225"/>
        <end position="247"/>
    </location>
</feature>
<accession>A0ABT3FVD6</accession>
<reference evidence="2 3" key="1">
    <citation type="submission" date="2022-10" db="EMBL/GenBank/DDBJ databases">
        <title>Luteolibacter flavescens strain MCCC 1K03193, whole genome shotgun sequencing project.</title>
        <authorList>
            <person name="Zhao G."/>
            <person name="Shen L."/>
        </authorList>
    </citation>
    <scope>NUCLEOTIDE SEQUENCE [LARGE SCALE GENOMIC DNA]</scope>
    <source>
        <strain evidence="2 3">MCCC 1K03193</strain>
    </source>
</reference>
<protein>
    <recommendedName>
        <fullName evidence="4">SMODS and SLOG-associating 2TM effector domain-containing protein</fullName>
    </recommendedName>
</protein>
<gene>
    <name evidence="2" type="ORF">OKA04_22520</name>
</gene>
<organism evidence="2 3">
    <name type="scientific">Luteolibacter flavescens</name>
    <dbReference type="NCBI Taxonomy" id="1859460"/>
    <lineage>
        <taxon>Bacteria</taxon>
        <taxon>Pseudomonadati</taxon>
        <taxon>Verrucomicrobiota</taxon>
        <taxon>Verrucomicrobiia</taxon>
        <taxon>Verrucomicrobiales</taxon>
        <taxon>Verrucomicrobiaceae</taxon>
        <taxon>Luteolibacter</taxon>
    </lineage>
</organism>
<evidence type="ECO:0000313" key="2">
    <source>
        <dbReference type="EMBL" id="MCW1887528.1"/>
    </source>
</evidence>
<keyword evidence="1" id="KW-0812">Transmembrane</keyword>
<feature type="transmembrane region" description="Helical" evidence="1">
    <location>
        <begin position="253"/>
        <end position="271"/>
    </location>
</feature>
<comment type="caution">
    <text evidence="2">The sequence shown here is derived from an EMBL/GenBank/DDBJ whole genome shotgun (WGS) entry which is preliminary data.</text>
</comment>
<dbReference type="Gene3D" id="3.40.50.450">
    <property type="match status" value="1"/>
</dbReference>
<feature type="transmembrane region" description="Helical" evidence="1">
    <location>
        <begin position="402"/>
        <end position="424"/>
    </location>
</feature>
<proteinExistence type="predicted"/>
<dbReference type="EMBL" id="JAPDDS010000018">
    <property type="protein sequence ID" value="MCW1887528.1"/>
    <property type="molecule type" value="Genomic_DNA"/>
</dbReference>
<dbReference type="RefSeq" id="WP_264503483.1">
    <property type="nucleotide sequence ID" value="NZ_JAPDDS010000018.1"/>
</dbReference>